<organism evidence="2 3">
    <name type="scientific">Chlamydia pecorum (strain ATCC VR-628 / DSM 29919 / E58)</name>
    <name type="common">Chlamydophila pecorum</name>
    <dbReference type="NCBI Taxonomy" id="331635"/>
    <lineage>
        <taxon>Bacteria</taxon>
        <taxon>Pseudomonadati</taxon>
        <taxon>Chlamydiota</taxon>
        <taxon>Chlamydiia</taxon>
        <taxon>Chlamydiales</taxon>
        <taxon>Chlamydiaceae</taxon>
        <taxon>Chlamydia/Chlamydophila group</taxon>
        <taxon>Chlamydia</taxon>
    </lineage>
</organism>
<name>A0AA34WI33_CHLPE</name>
<sequence>MKKLQYILLSLSLGMSVTGISEVRVSDTFIEQAVVSEPKVRVLLLDESTTALIEAKGPHRIYGDSIHKQTSSQGLRCAVHALYDGIHWGEQYSDVQCLKIEPLDGSASLFLNGIQYHGALYIHRTANHCIMVSNEVAIEDYLKSVLSIKYLRELDKEALSACVILERTALYEKLLATNPQNFWHLKADEEGYIGYGVTKQFYGVEEAVDWTARLVVDSPQGLFISADGLLRENVERLAVEGYNARQILEKFYKDAEFVVIESWNESLESDIS</sequence>
<dbReference type="Pfam" id="PF08486">
    <property type="entry name" value="SpoIID"/>
    <property type="match status" value="1"/>
</dbReference>
<feature type="domain" description="Sporulation stage II protein D amidase enhancer LytB N-terminal" evidence="1">
    <location>
        <begin position="130"/>
        <end position="215"/>
    </location>
</feature>
<reference evidence="2 3" key="1">
    <citation type="journal article" date="2011" name="J. Bacteriol.">
        <title>Genome sequence of the obligate intracellular animal pathogen Chlamydia pecorum E58.</title>
        <authorList>
            <person name="Mojica S."/>
            <person name="Huot Creasy H."/>
            <person name="Daugherty S."/>
            <person name="Read T.D."/>
            <person name="Kim T."/>
            <person name="Kaltenboeck B."/>
            <person name="Bavoil P."/>
            <person name="Myers G.S."/>
        </authorList>
    </citation>
    <scope>NUCLEOTIDE SEQUENCE [LARGE SCALE GENOMIC DNA]</scope>
    <source>
        <strain evidence="2 3">E58</strain>
    </source>
</reference>
<dbReference type="AlphaFoldDB" id="A0AA34WI33"/>
<evidence type="ECO:0000313" key="3">
    <source>
        <dbReference type="Proteomes" id="UP000008305"/>
    </source>
</evidence>
<dbReference type="InterPro" id="IPR013693">
    <property type="entry name" value="SpoIID/LytB_N"/>
</dbReference>
<gene>
    <name evidence="2" type="ordered locus">G5S_0749</name>
</gene>
<evidence type="ECO:0000259" key="1">
    <source>
        <dbReference type="Pfam" id="PF08486"/>
    </source>
</evidence>
<proteinExistence type="predicted"/>
<accession>A0AA34WI33</accession>
<protein>
    <recommendedName>
        <fullName evidence="1">Sporulation stage II protein D amidase enhancer LytB N-terminal domain-containing protein</fullName>
    </recommendedName>
</protein>
<keyword evidence="3" id="KW-1185">Reference proteome</keyword>
<dbReference type="Proteomes" id="UP000008305">
    <property type="component" value="Chromosome"/>
</dbReference>
<evidence type="ECO:0000313" key="2">
    <source>
        <dbReference type="EMBL" id="AEB41699.1"/>
    </source>
</evidence>
<dbReference type="KEGG" id="cpm:G5S_0749"/>
<dbReference type="EMBL" id="CP002608">
    <property type="protein sequence ID" value="AEB41699.1"/>
    <property type="molecule type" value="Genomic_DNA"/>
</dbReference>